<dbReference type="STRING" id="1658172.A0A1B7P921"/>
<reference evidence="2 3" key="1">
    <citation type="submission" date="2015-07" db="EMBL/GenBank/DDBJ databases">
        <title>Emmonsia species relationships and genome sequence.</title>
        <authorList>
            <person name="Cuomo C.A."/>
            <person name="Schwartz I.S."/>
            <person name="Kenyon C."/>
            <person name="de Hoog G.S."/>
            <person name="Govender N.P."/>
            <person name="Botha A."/>
            <person name="Moreno L."/>
            <person name="de Vries M."/>
            <person name="Munoz J.F."/>
            <person name="Stielow J.B."/>
        </authorList>
    </citation>
    <scope>NUCLEOTIDE SEQUENCE [LARGE SCALE GENOMIC DNA]</scope>
    <source>
        <strain evidence="2 3">CBS 136260</strain>
    </source>
</reference>
<dbReference type="EMBL" id="LGUA01000005">
    <property type="protein sequence ID" value="OAX85521.1"/>
    <property type="molecule type" value="Genomic_DNA"/>
</dbReference>
<evidence type="ECO:0000256" key="1">
    <source>
        <dbReference type="SAM" id="MobiDB-lite"/>
    </source>
</evidence>
<evidence type="ECO:0000313" key="2">
    <source>
        <dbReference type="EMBL" id="OAX85521.1"/>
    </source>
</evidence>
<dbReference type="Proteomes" id="UP000091918">
    <property type="component" value="Unassembled WGS sequence"/>
</dbReference>
<proteinExistence type="predicted"/>
<feature type="compositionally biased region" description="Low complexity" evidence="1">
    <location>
        <begin position="12"/>
        <end position="26"/>
    </location>
</feature>
<name>A0A1B7P921_9EURO</name>
<evidence type="ECO:0000313" key="3">
    <source>
        <dbReference type="Proteomes" id="UP000091918"/>
    </source>
</evidence>
<feature type="region of interest" description="Disordered" evidence="1">
    <location>
        <begin position="58"/>
        <end position="84"/>
    </location>
</feature>
<dbReference type="AlphaFoldDB" id="A0A1B7P921"/>
<gene>
    <name evidence="2" type="ORF">ACJ72_00110</name>
</gene>
<feature type="region of interest" description="Disordered" evidence="1">
    <location>
        <begin position="1"/>
        <end position="44"/>
    </location>
</feature>
<sequence length="84" mass="9015">MTKKPEPRAPNSSSSSSSSSSSTSSTRKSRSKSAIPPHAEPQRAILMEVQPALLNRTKHASNFVKSQHLNAHRASWKPGPSPGL</sequence>
<keyword evidence="3" id="KW-1185">Reference proteome</keyword>
<protein>
    <submittedName>
        <fullName evidence="2">Uncharacterized protein</fullName>
    </submittedName>
</protein>
<organism evidence="2 3">
    <name type="scientific">Emergomyces africanus</name>
    <dbReference type="NCBI Taxonomy" id="1955775"/>
    <lineage>
        <taxon>Eukaryota</taxon>
        <taxon>Fungi</taxon>
        <taxon>Dikarya</taxon>
        <taxon>Ascomycota</taxon>
        <taxon>Pezizomycotina</taxon>
        <taxon>Eurotiomycetes</taxon>
        <taxon>Eurotiomycetidae</taxon>
        <taxon>Onygenales</taxon>
        <taxon>Ajellomycetaceae</taxon>
        <taxon>Emergomyces</taxon>
    </lineage>
</organism>
<comment type="caution">
    <text evidence="2">The sequence shown here is derived from an EMBL/GenBank/DDBJ whole genome shotgun (WGS) entry which is preliminary data.</text>
</comment>
<accession>A0A1B7P921</accession>